<dbReference type="SMART" id="SM00044">
    <property type="entry name" value="CYCc"/>
    <property type="match status" value="1"/>
</dbReference>
<evidence type="ECO:0000259" key="2">
    <source>
        <dbReference type="PROSITE" id="PS50125"/>
    </source>
</evidence>
<evidence type="ECO:0000313" key="3">
    <source>
        <dbReference type="EMBL" id="SFI69060.1"/>
    </source>
</evidence>
<dbReference type="STRING" id="115433.SAMN05421835_101464"/>
<evidence type="ECO:0000256" key="1">
    <source>
        <dbReference type="ARBA" id="ARBA00005381"/>
    </source>
</evidence>
<gene>
    <name evidence="3" type="ORF">SAMN05421835_101464</name>
</gene>
<dbReference type="EMBL" id="FORP01000001">
    <property type="protein sequence ID" value="SFI69060.1"/>
    <property type="molecule type" value="Genomic_DNA"/>
</dbReference>
<proteinExistence type="inferred from homology"/>
<evidence type="ECO:0000313" key="4">
    <source>
        <dbReference type="Proteomes" id="UP000199025"/>
    </source>
</evidence>
<dbReference type="InterPro" id="IPR050697">
    <property type="entry name" value="Adenylyl/Guanylyl_Cyclase_3/4"/>
</dbReference>
<dbReference type="Proteomes" id="UP000199025">
    <property type="component" value="Unassembled WGS sequence"/>
</dbReference>
<dbReference type="InterPro" id="IPR001054">
    <property type="entry name" value="A/G_cyclase"/>
</dbReference>
<organism evidence="3 4">
    <name type="scientific">Amycolatopsis sacchari</name>
    <dbReference type="NCBI Taxonomy" id="115433"/>
    <lineage>
        <taxon>Bacteria</taxon>
        <taxon>Bacillati</taxon>
        <taxon>Actinomycetota</taxon>
        <taxon>Actinomycetes</taxon>
        <taxon>Pseudonocardiales</taxon>
        <taxon>Pseudonocardiaceae</taxon>
        <taxon>Amycolatopsis</taxon>
    </lineage>
</organism>
<dbReference type="InterPro" id="IPR029787">
    <property type="entry name" value="Nucleotide_cyclase"/>
</dbReference>
<sequence>MSEEPRARRWLRDADRHAVAIRAARAVRRLAPGADVVALPGSDRPSDRVARLLEEAGGGRPSAARELGLAAVRTWQAFSRPGAAGGEVTILFTDLVGFSSWALDAGDDSVLRLLREVGDVTGAVVSRHGGKVVKSLGDGVMAVFPAAGAAIGAAAEACTAVSAITLDGYRPQLRAGLHTGHPRRVRGDYLGVDVNVAARVAAAATAGEVLVSGPALATVDAAGYVVRRRRRFRAKGAPRDLEVYSVVPRHT</sequence>
<dbReference type="PANTHER" id="PTHR43081">
    <property type="entry name" value="ADENYLATE CYCLASE, TERMINAL-DIFFERENTIATION SPECIFIC-RELATED"/>
    <property type="match status" value="1"/>
</dbReference>
<dbReference type="SUPFAM" id="SSF55073">
    <property type="entry name" value="Nucleotide cyclase"/>
    <property type="match status" value="1"/>
</dbReference>
<name>A0A1I3K9P2_9PSEU</name>
<protein>
    <submittedName>
        <fullName evidence="3">Adenylate cyclase, class 3</fullName>
    </submittedName>
</protein>
<dbReference type="GO" id="GO:0035556">
    <property type="term" value="P:intracellular signal transduction"/>
    <property type="evidence" value="ECO:0007669"/>
    <property type="project" value="InterPro"/>
</dbReference>
<dbReference type="GO" id="GO:0006171">
    <property type="term" value="P:cAMP biosynthetic process"/>
    <property type="evidence" value="ECO:0007669"/>
    <property type="project" value="TreeGrafter"/>
</dbReference>
<dbReference type="Gene3D" id="3.30.70.1230">
    <property type="entry name" value="Nucleotide cyclase"/>
    <property type="match status" value="1"/>
</dbReference>
<feature type="domain" description="Guanylate cyclase" evidence="2">
    <location>
        <begin position="89"/>
        <end position="201"/>
    </location>
</feature>
<dbReference type="PROSITE" id="PS50125">
    <property type="entry name" value="GUANYLATE_CYCLASE_2"/>
    <property type="match status" value="1"/>
</dbReference>
<dbReference type="RefSeq" id="WP_091503969.1">
    <property type="nucleotide sequence ID" value="NZ_FORP01000001.1"/>
</dbReference>
<accession>A0A1I3K9P2</accession>
<dbReference type="Pfam" id="PF00211">
    <property type="entry name" value="Guanylate_cyc"/>
    <property type="match status" value="1"/>
</dbReference>
<dbReference type="OrthoDB" id="5494175at2"/>
<keyword evidence="4" id="KW-1185">Reference proteome</keyword>
<comment type="similarity">
    <text evidence="1">Belongs to the adenylyl cyclase class-3 family.</text>
</comment>
<reference evidence="3 4" key="1">
    <citation type="submission" date="2016-10" db="EMBL/GenBank/DDBJ databases">
        <authorList>
            <person name="de Groot N.N."/>
        </authorList>
    </citation>
    <scope>NUCLEOTIDE SEQUENCE [LARGE SCALE GENOMIC DNA]</scope>
    <source>
        <strain evidence="3 4">DSM 44468</strain>
    </source>
</reference>
<dbReference type="CDD" id="cd07302">
    <property type="entry name" value="CHD"/>
    <property type="match status" value="1"/>
</dbReference>
<dbReference type="PANTHER" id="PTHR43081:SF19">
    <property type="entry name" value="PH-SENSITIVE ADENYLATE CYCLASE RV1264"/>
    <property type="match status" value="1"/>
</dbReference>
<dbReference type="AlphaFoldDB" id="A0A1I3K9P2"/>
<dbReference type="GO" id="GO:0004016">
    <property type="term" value="F:adenylate cyclase activity"/>
    <property type="evidence" value="ECO:0007669"/>
    <property type="project" value="UniProtKB-ARBA"/>
</dbReference>